<dbReference type="AlphaFoldDB" id="A0A915KX22"/>
<evidence type="ECO:0000313" key="2">
    <source>
        <dbReference type="WBParaSite" id="nRc.2.0.1.t43014-RA"/>
    </source>
</evidence>
<sequence>MLIIRFAAHCNKSTIHCPLLDAFFRNSLTDVIKALFYGCQSKQLNVAVSVFLRDVSKYKVAPNDLSCSVIIL</sequence>
<accession>A0A915KX22</accession>
<proteinExistence type="predicted"/>
<dbReference type="WBParaSite" id="nRc.2.0.1.t43014-RA">
    <property type="protein sequence ID" value="nRc.2.0.1.t43014-RA"/>
    <property type="gene ID" value="nRc.2.0.1.g43014"/>
</dbReference>
<protein>
    <submittedName>
        <fullName evidence="2">Uncharacterized protein</fullName>
    </submittedName>
</protein>
<name>A0A915KX22_ROMCU</name>
<keyword evidence="1" id="KW-1185">Reference proteome</keyword>
<organism evidence="1 2">
    <name type="scientific">Romanomermis culicivorax</name>
    <name type="common">Nematode worm</name>
    <dbReference type="NCBI Taxonomy" id="13658"/>
    <lineage>
        <taxon>Eukaryota</taxon>
        <taxon>Metazoa</taxon>
        <taxon>Ecdysozoa</taxon>
        <taxon>Nematoda</taxon>
        <taxon>Enoplea</taxon>
        <taxon>Dorylaimia</taxon>
        <taxon>Mermithida</taxon>
        <taxon>Mermithoidea</taxon>
        <taxon>Mermithidae</taxon>
        <taxon>Romanomermis</taxon>
    </lineage>
</organism>
<dbReference type="Proteomes" id="UP000887565">
    <property type="component" value="Unplaced"/>
</dbReference>
<evidence type="ECO:0000313" key="1">
    <source>
        <dbReference type="Proteomes" id="UP000887565"/>
    </source>
</evidence>
<reference evidence="2" key="1">
    <citation type="submission" date="2022-11" db="UniProtKB">
        <authorList>
            <consortium name="WormBaseParasite"/>
        </authorList>
    </citation>
    <scope>IDENTIFICATION</scope>
</reference>